<protein>
    <submittedName>
        <fullName evidence="4">PP2C family protein-serine/threonine phosphatase</fullName>
    </submittedName>
</protein>
<dbReference type="PANTHER" id="PTHR43156:SF2">
    <property type="entry name" value="STAGE II SPORULATION PROTEIN E"/>
    <property type="match status" value="1"/>
</dbReference>
<organism evidence="4 5">
    <name type="scientific">Streptomyces axinellae</name>
    <dbReference type="NCBI Taxonomy" id="552788"/>
    <lineage>
        <taxon>Bacteria</taxon>
        <taxon>Bacillati</taxon>
        <taxon>Actinomycetota</taxon>
        <taxon>Actinomycetes</taxon>
        <taxon>Kitasatosporales</taxon>
        <taxon>Streptomycetaceae</taxon>
        <taxon>Streptomyces</taxon>
    </lineage>
</organism>
<dbReference type="InterPro" id="IPR036457">
    <property type="entry name" value="PPM-type-like_dom_sf"/>
</dbReference>
<dbReference type="Pfam" id="PF07228">
    <property type="entry name" value="SpoIIE"/>
    <property type="match status" value="2"/>
</dbReference>
<dbReference type="InterPro" id="IPR001932">
    <property type="entry name" value="PPM-type_phosphatase-like_dom"/>
</dbReference>
<keyword evidence="2" id="KW-0812">Transmembrane</keyword>
<evidence type="ECO:0000313" key="5">
    <source>
        <dbReference type="Proteomes" id="UP001501447"/>
    </source>
</evidence>
<accession>A0ABN3Q150</accession>
<dbReference type="SMART" id="SM00331">
    <property type="entry name" value="PP2C_SIG"/>
    <property type="match status" value="1"/>
</dbReference>
<comment type="caution">
    <text evidence="4">The sequence shown here is derived from an EMBL/GenBank/DDBJ whole genome shotgun (WGS) entry which is preliminary data.</text>
</comment>
<dbReference type="Gene3D" id="3.60.40.10">
    <property type="entry name" value="PPM-type phosphatase domain"/>
    <property type="match status" value="2"/>
</dbReference>
<proteinExistence type="predicted"/>
<dbReference type="InterPro" id="IPR052016">
    <property type="entry name" value="Bact_Sigma-Reg"/>
</dbReference>
<keyword evidence="2" id="KW-1133">Transmembrane helix</keyword>
<keyword evidence="5" id="KW-1185">Reference proteome</keyword>
<name>A0ABN3Q150_9ACTN</name>
<reference evidence="4 5" key="1">
    <citation type="journal article" date="2019" name="Int. J. Syst. Evol. Microbiol.">
        <title>The Global Catalogue of Microorganisms (GCM) 10K type strain sequencing project: providing services to taxonomists for standard genome sequencing and annotation.</title>
        <authorList>
            <consortium name="The Broad Institute Genomics Platform"/>
            <consortium name="The Broad Institute Genome Sequencing Center for Infectious Disease"/>
            <person name="Wu L."/>
            <person name="Ma J."/>
        </authorList>
    </citation>
    <scope>NUCLEOTIDE SEQUENCE [LARGE SCALE GENOMIC DNA]</scope>
    <source>
        <strain evidence="4 5">JCM 16373</strain>
    </source>
</reference>
<evidence type="ECO:0000259" key="3">
    <source>
        <dbReference type="SMART" id="SM00331"/>
    </source>
</evidence>
<sequence>MVPRLRTGLLSAFPFLAMGVVCAVDLTGGPGIGLLPMMALGPAFAGLTGGKRRTALVGALAIALSVALSSYNDQFGERRGNATLISVTGVSVAALLATAMRQKREAELANVRSIAEAAQRVLLRPVPRGAGRLRVAVSYTSAVAEARIGGDLYEVVTSPYGVRLIVGDVQGKGLEAVETAAIVLGAFREAAYNEPDLPAVGERLERALSRHLLGEKFVTAVLVEVRDDRHGATGAETPVGPGRPDEGVVVTEEGLPALSPLSLPEGPLAEERLPERAHGGGGRPTETATLLNFGHPAPLAVRQDGSVHFAEPAQRCLPLGLGLHGIEPPEPHEVPFAPGDQLLFYTDGVTEARDADNRFYPLDQRAHLLKDPDPEGALEAVRQDIQEHVRSPLNDDAAMLLLRYRDVGPLLPVPGEAGAADVLVRE</sequence>
<evidence type="ECO:0000256" key="2">
    <source>
        <dbReference type="SAM" id="Phobius"/>
    </source>
</evidence>
<dbReference type="EMBL" id="BAAARJ010000007">
    <property type="protein sequence ID" value="GAA2611421.1"/>
    <property type="molecule type" value="Genomic_DNA"/>
</dbReference>
<evidence type="ECO:0000256" key="1">
    <source>
        <dbReference type="ARBA" id="ARBA00022801"/>
    </source>
</evidence>
<keyword evidence="1" id="KW-0378">Hydrolase</keyword>
<evidence type="ECO:0000313" key="4">
    <source>
        <dbReference type="EMBL" id="GAA2611421.1"/>
    </source>
</evidence>
<feature type="transmembrane region" description="Helical" evidence="2">
    <location>
        <begin position="83"/>
        <end position="100"/>
    </location>
</feature>
<feature type="domain" description="PPM-type phosphatase" evidence="3">
    <location>
        <begin position="133"/>
        <end position="404"/>
    </location>
</feature>
<gene>
    <name evidence="4" type="ORF">GCM10009863_26300</name>
</gene>
<keyword evidence="2" id="KW-0472">Membrane</keyword>
<feature type="transmembrane region" description="Helical" evidence="2">
    <location>
        <begin position="55"/>
        <end position="71"/>
    </location>
</feature>
<dbReference type="PANTHER" id="PTHR43156">
    <property type="entry name" value="STAGE II SPORULATION PROTEIN E-RELATED"/>
    <property type="match status" value="1"/>
</dbReference>
<dbReference type="Proteomes" id="UP001501447">
    <property type="component" value="Unassembled WGS sequence"/>
</dbReference>